<accession>A0A2V1DJ37</accession>
<evidence type="ECO:0000259" key="7">
    <source>
        <dbReference type="PROSITE" id="PS51886"/>
    </source>
</evidence>
<feature type="compositionally biased region" description="Basic and acidic residues" evidence="6">
    <location>
        <begin position="1"/>
        <end position="18"/>
    </location>
</feature>
<dbReference type="STRING" id="97972.A0A2V1DJ37"/>
<feature type="region of interest" description="Disordered" evidence="6">
    <location>
        <begin position="368"/>
        <end position="391"/>
    </location>
</feature>
<evidence type="ECO:0000256" key="5">
    <source>
        <dbReference type="ARBA" id="ARBA00022490"/>
    </source>
</evidence>
<evidence type="ECO:0000313" key="8">
    <source>
        <dbReference type="EMBL" id="PVH97633.1"/>
    </source>
</evidence>
<gene>
    <name evidence="8" type="ORF">DM02DRAFT_616421</name>
</gene>
<evidence type="ECO:0000256" key="2">
    <source>
        <dbReference type="ARBA" id="ARBA00004496"/>
    </source>
</evidence>
<reference evidence="8 9" key="1">
    <citation type="journal article" date="2018" name="Sci. Rep.">
        <title>Comparative genomics provides insights into the lifestyle and reveals functional heterogeneity of dark septate endophytic fungi.</title>
        <authorList>
            <person name="Knapp D.G."/>
            <person name="Nemeth J.B."/>
            <person name="Barry K."/>
            <person name="Hainaut M."/>
            <person name="Henrissat B."/>
            <person name="Johnson J."/>
            <person name="Kuo A."/>
            <person name="Lim J.H.P."/>
            <person name="Lipzen A."/>
            <person name="Nolan M."/>
            <person name="Ohm R.A."/>
            <person name="Tamas L."/>
            <person name="Grigoriev I.V."/>
            <person name="Spatafora J.W."/>
            <person name="Nagy L.G."/>
            <person name="Kovacs G.M."/>
        </authorList>
    </citation>
    <scope>NUCLEOTIDE SEQUENCE [LARGE SCALE GENOMIC DNA]</scope>
    <source>
        <strain evidence="8 9">DSE2036</strain>
    </source>
</reference>
<dbReference type="Pfam" id="PF07534">
    <property type="entry name" value="TLD"/>
    <property type="match status" value="1"/>
</dbReference>
<evidence type="ECO:0000313" key="9">
    <source>
        <dbReference type="Proteomes" id="UP000244855"/>
    </source>
</evidence>
<evidence type="ECO:0000256" key="1">
    <source>
        <dbReference type="ARBA" id="ARBA00002738"/>
    </source>
</evidence>
<feature type="region of interest" description="Disordered" evidence="6">
    <location>
        <begin position="167"/>
        <end position="206"/>
    </location>
</feature>
<evidence type="ECO:0000256" key="4">
    <source>
        <dbReference type="ARBA" id="ARBA00015163"/>
    </source>
</evidence>
<dbReference type="PANTHER" id="PTHR23354">
    <property type="entry name" value="NUCLEOLAR PROTEIN 7/ESTROGEN RECEPTOR COACTIVATOR-RELATED"/>
    <property type="match status" value="1"/>
</dbReference>
<dbReference type="AlphaFoldDB" id="A0A2V1DJ37"/>
<dbReference type="Proteomes" id="UP000244855">
    <property type="component" value="Unassembled WGS sequence"/>
</dbReference>
<feature type="compositionally biased region" description="Acidic residues" evidence="6">
    <location>
        <begin position="29"/>
        <end position="40"/>
    </location>
</feature>
<feature type="domain" description="TLDc" evidence="7">
    <location>
        <begin position="206"/>
        <end position="454"/>
    </location>
</feature>
<dbReference type="GO" id="GO:0006979">
    <property type="term" value="P:response to oxidative stress"/>
    <property type="evidence" value="ECO:0007669"/>
    <property type="project" value="TreeGrafter"/>
</dbReference>
<evidence type="ECO:0000256" key="6">
    <source>
        <dbReference type="SAM" id="MobiDB-lite"/>
    </source>
</evidence>
<proteinExistence type="inferred from homology"/>
<sequence>MSVEEGKEEREREKEREIGGGGKGFAIDAPEEGDEEDEEDDELVLAALDSMDAADVFKHGEQSDVHHSIIPTDNLLKLVELLLLIAPIDPQESVSSFVGKLTDERVDDLRRTANSILSSFSVEKNPGVDYRTFNAVVPTCLPYLFDGLNPLFEHFLFAKDLDLSKKRHRSSSSTTSPPSPKAPTHAPPRRTSLPPNPEPILRPGGEILDLPTLNQLSFFLKGTTLFRRLRPLYSGNTHGFSMGAFQKQVFNWRAPTILLVSGRLLPSMPSSTRERALADTLPPQRHPSSISPSSSPSSSTSTSTPQNKTLTYGAYIPTQWKPTPKTCFSTQETTLFQLSPTHDVFRGSNYVSDYAYFCKPPSSSPPNTGIGFGTPLPSSSSSHHHHTSSTSPLLRLGPVSLHLDDALEFAVFTHEGATSTGGGSSFSTSPLPSRRGKSWQDRFEIDALEVWGCGGDDVAEAQRREWAFEEREAEARRRVNLGTGDVDADRELLRMAGLVGGEGRSGGSV</sequence>
<dbReference type="EMBL" id="KZ805432">
    <property type="protein sequence ID" value="PVH97633.1"/>
    <property type="molecule type" value="Genomic_DNA"/>
</dbReference>
<dbReference type="PROSITE" id="PS51886">
    <property type="entry name" value="TLDC"/>
    <property type="match status" value="1"/>
</dbReference>
<comment type="subcellular location">
    <subcellularLocation>
        <location evidence="2">Cytoplasm</location>
    </subcellularLocation>
</comment>
<feature type="region of interest" description="Disordered" evidence="6">
    <location>
        <begin position="270"/>
        <end position="308"/>
    </location>
</feature>
<organism evidence="8 9">
    <name type="scientific">Periconia macrospinosa</name>
    <dbReference type="NCBI Taxonomy" id="97972"/>
    <lineage>
        <taxon>Eukaryota</taxon>
        <taxon>Fungi</taxon>
        <taxon>Dikarya</taxon>
        <taxon>Ascomycota</taxon>
        <taxon>Pezizomycotina</taxon>
        <taxon>Dothideomycetes</taxon>
        <taxon>Pleosporomycetidae</taxon>
        <taxon>Pleosporales</taxon>
        <taxon>Massarineae</taxon>
        <taxon>Periconiaceae</taxon>
        <taxon>Periconia</taxon>
    </lineage>
</organism>
<dbReference type="GO" id="GO:0005634">
    <property type="term" value="C:nucleus"/>
    <property type="evidence" value="ECO:0007669"/>
    <property type="project" value="TreeGrafter"/>
</dbReference>
<comment type="function">
    <text evidence="1">May be involved in a process influencing telomere capping.</text>
</comment>
<keyword evidence="9" id="KW-1185">Reference proteome</keyword>
<dbReference type="InterPro" id="IPR006571">
    <property type="entry name" value="TLDc_dom"/>
</dbReference>
<feature type="region of interest" description="Disordered" evidence="6">
    <location>
        <begin position="1"/>
        <end position="40"/>
    </location>
</feature>
<protein>
    <recommendedName>
        <fullName evidence="4">Restriction of telomere capping protein 5</fullName>
    </recommendedName>
</protein>
<dbReference type="SMART" id="SM00584">
    <property type="entry name" value="TLDc"/>
    <property type="match status" value="1"/>
</dbReference>
<keyword evidence="5" id="KW-0963">Cytoplasm</keyword>
<dbReference type="PANTHER" id="PTHR23354:SF130">
    <property type="entry name" value="RESTRICTION OF TELOMERE CAPPING PROTEIN 5"/>
    <property type="match status" value="1"/>
</dbReference>
<name>A0A2V1DJ37_9PLEO</name>
<dbReference type="GO" id="GO:0005737">
    <property type="term" value="C:cytoplasm"/>
    <property type="evidence" value="ECO:0007669"/>
    <property type="project" value="UniProtKB-SubCell"/>
</dbReference>
<feature type="compositionally biased region" description="Low complexity" evidence="6">
    <location>
        <begin position="287"/>
        <end position="305"/>
    </location>
</feature>
<dbReference type="OrthoDB" id="289228at2759"/>
<comment type="similarity">
    <text evidence="3">Belongs to the RTC5 family.</text>
</comment>
<evidence type="ECO:0000256" key="3">
    <source>
        <dbReference type="ARBA" id="ARBA00006731"/>
    </source>
</evidence>